<dbReference type="RefSeq" id="WP_173578839.1">
    <property type="nucleotide sequence ID" value="NZ_WOSW01000098.1"/>
</dbReference>
<sequence length="162" mass="18733">MNTKRKVNETEFKEMIQEGMSLSDIAQYFEIVPAYARQLAVKYGLVSKKIRPPRRKPEPLIIVRPKISFEAFEETLSQKISIQDICKMFDIKQDTARYWADCVNNGIYPEGLAPVPVKISQDNNKQEIIDIIKDDIKNIISLNDIKNIHGIAKRLDIIMRNI</sequence>
<protein>
    <submittedName>
        <fullName evidence="1">Uncharacterized protein</fullName>
    </submittedName>
</protein>
<proteinExistence type="predicted"/>
<evidence type="ECO:0000313" key="2">
    <source>
        <dbReference type="Proteomes" id="UP000615326"/>
    </source>
</evidence>
<name>A0ABX0KEI3_9PROT</name>
<dbReference type="Proteomes" id="UP000615326">
    <property type="component" value="Unassembled WGS sequence"/>
</dbReference>
<gene>
    <name evidence="1" type="ORF">GOB84_18470</name>
</gene>
<keyword evidence="2" id="KW-1185">Reference proteome</keyword>
<reference evidence="1 2" key="1">
    <citation type="journal article" date="2020" name="Int. J. Syst. Evol. Microbiol.">
        <title>Novel acetic acid bacteria from cider fermentations: Acetobacter conturbans sp. nov. and Acetobacter fallax sp. nov.</title>
        <authorList>
            <person name="Sombolestani A.S."/>
            <person name="Cleenwerck I."/>
            <person name="Cnockaert M."/>
            <person name="Borremans W."/>
            <person name="Wieme A.D."/>
            <person name="De Vuyst L."/>
            <person name="Vandamme P."/>
        </authorList>
    </citation>
    <scope>NUCLEOTIDE SEQUENCE [LARGE SCALE GENOMIC DNA]</scope>
    <source>
        <strain evidence="1 2">LMG 1637</strain>
    </source>
</reference>
<organism evidence="1 2">
    <name type="scientific">Acetobacter fallax</name>
    <dbReference type="NCBI Taxonomy" id="1737473"/>
    <lineage>
        <taxon>Bacteria</taxon>
        <taxon>Pseudomonadati</taxon>
        <taxon>Pseudomonadota</taxon>
        <taxon>Alphaproteobacteria</taxon>
        <taxon>Acetobacterales</taxon>
        <taxon>Acetobacteraceae</taxon>
        <taxon>Acetobacter</taxon>
    </lineage>
</organism>
<dbReference type="EMBL" id="WOSW01000098">
    <property type="protein sequence ID" value="NHO34445.1"/>
    <property type="molecule type" value="Genomic_DNA"/>
</dbReference>
<evidence type="ECO:0000313" key="1">
    <source>
        <dbReference type="EMBL" id="NHO34445.1"/>
    </source>
</evidence>
<accession>A0ABX0KEI3</accession>
<comment type="caution">
    <text evidence="1">The sequence shown here is derived from an EMBL/GenBank/DDBJ whole genome shotgun (WGS) entry which is preliminary data.</text>
</comment>